<feature type="chain" id="PRO_5009253739" description="Septum formation" evidence="1">
    <location>
        <begin position="20"/>
        <end position="148"/>
    </location>
</feature>
<accession>A0A1H1LRL2</accession>
<protein>
    <recommendedName>
        <fullName evidence="4">Septum formation</fullName>
    </recommendedName>
</protein>
<evidence type="ECO:0000313" key="3">
    <source>
        <dbReference type="Proteomes" id="UP000182237"/>
    </source>
</evidence>
<proteinExistence type="predicted"/>
<name>A0A1H1LRL2_9CORY</name>
<evidence type="ECO:0000256" key="1">
    <source>
        <dbReference type="SAM" id="SignalP"/>
    </source>
</evidence>
<sequence length="148" mass="16166">MKRVAVALAAILAVPLAGCSDDPQGKQYVDVDALTKDAGKQGVEWSCETREHTLVGDSAADCTDESGGRHLVAIFKDTDERTKRLEELRGTYAWHSQVPAMVLGKNWHVQCASEEACRGFADKMGGYFVTAPDYRSEEAAKELPNYGK</sequence>
<dbReference type="EMBL" id="LT629765">
    <property type="protein sequence ID" value="SDR76665.1"/>
    <property type="molecule type" value="Genomic_DNA"/>
</dbReference>
<dbReference type="STRING" id="1203190.GCA_000312345_00472"/>
<evidence type="ECO:0008006" key="4">
    <source>
        <dbReference type="Google" id="ProtNLM"/>
    </source>
</evidence>
<gene>
    <name evidence="2" type="ORF">SAMN04488539_0298</name>
</gene>
<evidence type="ECO:0000313" key="2">
    <source>
        <dbReference type="EMBL" id="SDR76665.1"/>
    </source>
</evidence>
<reference evidence="2 3" key="1">
    <citation type="submission" date="2016-10" db="EMBL/GenBank/DDBJ databases">
        <authorList>
            <person name="de Groot N.N."/>
        </authorList>
    </citation>
    <scope>NUCLEOTIDE SEQUENCE [LARGE SCALE GENOMIC DNA]</scope>
    <source>
        <strain evidence="2 3">DSM 45434</strain>
    </source>
</reference>
<dbReference type="RefSeq" id="WP_019193339.1">
    <property type="nucleotide sequence ID" value="NZ_LT629765.1"/>
</dbReference>
<keyword evidence="3" id="KW-1185">Reference proteome</keyword>
<dbReference type="AlphaFoldDB" id="A0A1H1LRL2"/>
<dbReference type="Proteomes" id="UP000182237">
    <property type="component" value="Chromosome I"/>
</dbReference>
<organism evidence="2 3">
    <name type="scientific">Corynebacterium timonense</name>
    <dbReference type="NCBI Taxonomy" id="441500"/>
    <lineage>
        <taxon>Bacteria</taxon>
        <taxon>Bacillati</taxon>
        <taxon>Actinomycetota</taxon>
        <taxon>Actinomycetes</taxon>
        <taxon>Mycobacteriales</taxon>
        <taxon>Corynebacteriaceae</taxon>
        <taxon>Corynebacterium</taxon>
    </lineage>
</organism>
<feature type="signal peptide" evidence="1">
    <location>
        <begin position="1"/>
        <end position="19"/>
    </location>
</feature>
<keyword evidence="1" id="KW-0732">Signal</keyword>